<dbReference type="GO" id="GO:0005886">
    <property type="term" value="C:plasma membrane"/>
    <property type="evidence" value="ECO:0007669"/>
    <property type="project" value="TreeGrafter"/>
</dbReference>
<dbReference type="InterPro" id="IPR045018">
    <property type="entry name" value="Azg-like"/>
</dbReference>
<dbReference type="GO" id="GO:0005345">
    <property type="term" value="F:purine nucleobase transmembrane transporter activity"/>
    <property type="evidence" value="ECO:0007669"/>
    <property type="project" value="TreeGrafter"/>
</dbReference>
<feature type="transmembrane region" description="Helical" evidence="7">
    <location>
        <begin position="142"/>
        <end position="165"/>
    </location>
</feature>
<gene>
    <name evidence="8" type="ORF">ENW83_00020</name>
</gene>
<evidence type="ECO:0000256" key="5">
    <source>
        <dbReference type="ARBA" id="ARBA00022989"/>
    </source>
</evidence>
<feature type="transmembrane region" description="Helical" evidence="7">
    <location>
        <begin position="20"/>
        <end position="39"/>
    </location>
</feature>
<accession>A0A7J3SJ67</accession>
<evidence type="ECO:0000256" key="6">
    <source>
        <dbReference type="ARBA" id="ARBA00023136"/>
    </source>
</evidence>
<comment type="similarity">
    <text evidence="2">Belongs to the nucleobase:cation symporter-2 (NCS2) (TC 2.A.40) family. Azg-like subfamily.</text>
</comment>
<keyword evidence="5 7" id="KW-1133">Transmembrane helix</keyword>
<feature type="transmembrane region" description="Helical" evidence="7">
    <location>
        <begin position="215"/>
        <end position="235"/>
    </location>
</feature>
<reference evidence="8" key="1">
    <citation type="journal article" date="2020" name="mSystems">
        <title>Genome- and Community-Level Interaction Insights into Carbon Utilization and Element Cycling Functions of Hydrothermarchaeota in Hydrothermal Sediment.</title>
        <authorList>
            <person name="Zhou Z."/>
            <person name="Liu Y."/>
            <person name="Xu W."/>
            <person name="Pan J."/>
            <person name="Luo Z.H."/>
            <person name="Li M."/>
        </authorList>
    </citation>
    <scope>NUCLEOTIDE SEQUENCE [LARGE SCALE GENOMIC DNA]</scope>
    <source>
        <strain evidence="8">SpSt-885</strain>
    </source>
</reference>
<protein>
    <submittedName>
        <fullName evidence="8">NCS2 family permease</fullName>
    </submittedName>
</protein>
<evidence type="ECO:0000256" key="4">
    <source>
        <dbReference type="ARBA" id="ARBA00022692"/>
    </source>
</evidence>
<sequence>MSLSNILKSFFEVEKRGTNLKVEVIAGITTFLSMAYILFVNPTILTDGFSIALHQALGISMSSPLPEQYQGLLYSVRLGFTAATAISAAVATLIMALYAKLPFALAPGMGENAFIAYTIIPLFADLILSAQKAVGVEAAQLAISLALISVLFNGILFLIFSVGKIREFIINSVPESLKLGIGIGIGLFITLIGFADVGIVKGGVATPVTFNTSALTSYPFYLGMLSFVVAAVLMARKVIGGFIIAILASTIAAGLLGLISAPQNLLMVPVLSTSILNDLPRSFYLYLSLFGIGFPIAFSLFLVDFFDGIGTITALATKANLVQNGRIVGINRALITDAFSSILAPFFGTSTVVVYVESASGIEQGGRTGLTALVTSLLFFASIALTPLFTVIPSYATGGVLMLVGLLFLSLAGNLTKLEDYSELVPAFVTITSIPFTYSITTGIGLGFITYTLIKLLTGKFKDLKPGVIVITLLFVLYFILSAKGF</sequence>
<feature type="transmembrane region" description="Helical" evidence="7">
    <location>
        <begin position="395"/>
        <end position="415"/>
    </location>
</feature>
<proteinExistence type="inferred from homology"/>
<feature type="transmembrane region" description="Helical" evidence="7">
    <location>
        <begin position="370"/>
        <end position="389"/>
    </location>
</feature>
<evidence type="ECO:0000256" key="1">
    <source>
        <dbReference type="ARBA" id="ARBA00004127"/>
    </source>
</evidence>
<dbReference type="Pfam" id="PF00860">
    <property type="entry name" value="Xan_ur_permease"/>
    <property type="match status" value="1"/>
</dbReference>
<feature type="transmembrane region" description="Helical" evidence="7">
    <location>
        <begin position="283"/>
        <end position="303"/>
    </location>
</feature>
<keyword evidence="4 7" id="KW-0812">Transmembrane</keyword>
<dbReference type="GO" id="GO:0012505">
    <property type="term" value="C:endomembrane system"/>
    <property type="evidence" value="ECO:0007669"/>
    <property type="project" value="UniProtKB-SubCell"/>
</dbReference>
<dbReference type="PANTHER" id="PTHR43337:SF1">
    <property type="entry name" value="XANTHINE_URACIL PERMEASE C887.17-RELATED"/>
    <property type="match status" value="1"/>
</dbReference>
<keyword evidence="3" id="KW-0813">Transport</keyword>
<dbReference type="AlphaFoldDB" id="A0A7J3SJ67"/>
<feature type="transmembrane region" description="Helical" evidence="7">
    <location>
        <begin position="242"/>
        <end position="263"/>
    </location>
</feature>
<keyword evidence="6 7" id="KW-0472">Membrane</keyword>
<evidence type="ECO:0000256" key="2">
    <source>
        <dbReference type="ARBA" id="ARBA00005697"/>
    </source>
</evidence>
<feature type="transmembrane region" description="Helical" evidence="7">
    <location>
        <begin position="177"/>
        <end position="195"/>
    </location>
</feature>
<name>A0A7J3SJ67_9CREN</name>
<feature type="transmembrane region" description="Helical" evidence="7">
    <location>
        <begin position="427"/>
        <end position="454"/>
    </location>
</feature>
<feature type="transmembrane region" description="Helical" evidence="7">
    <location>
        <begin position="466"/>
        <end position="483"/>
    </location>
</feature>
<comment type="subcellular location">
    <subcellularLocation>
        <location evidence="1">Endomembrane system</location>
        <topology evidence="1">Multi-pass membrane protein</topology>
    </subcellularLocation>
</comment>
<evidence type="ECO:0000256" key="7">
    <source>
        <dbReference type="SAM" id="Phobius"/>
    </source>
</evidence>
<dbReference type="PANTHER" id="PTHR43337">
    <property type="entry name" value="XANTHINE/URACIL PERMEASE C887.17-RELATED"/>
    <property type="match status" value="1"/>
</dbReference>
<dbReference type="EMBL" id="DTLS01000001">
    <property type="protein sequence ID" value="HGZ59587.1"/>
    <property type="molecule type" value="Genomic_DNA"/>
</dbReference>
<comment type="caution">
    <text evidence="8">The sequence shown here is derived from an EMBL/GenBank/DDBJ whole genome shotgun (WGS) entry which is preliminary data.</text>
</comment>
<dbReference type="InterPro" id="IPR006043">
    <property type="entry name" value="NCS2"/>
</dbReference>
<evidence type="ECO:0000256" key="3">
    <source>
        <dbReference type="ARBA" id="ARBA00022448"/>
    </source>
</evidence>
<organism evidence="8">
    <name type="scientific">Fervidicoccus fontis</name>
    <dbReference type="NCBI Taxonomy" id="683846"/>
    <lineage>
        <taxon>Archaea</taxon>
        <taxon>Thermoproteota</taxon>
        <taxon>Thermoprotei</taxon>
        <taxon>Fervidicoccales</taxon>
        <taxon>Fervidicoccaceae</taxon>
        <taxon>Fervidicoccus</taxon>
    </lineage>
</organism>
<evidence type="ECO:0000313" key="8">
    <source>
        <dbReference type="EMBL" id="HGZ59587.1"/>
    </source>
</evidence>
<feature type="transmembrane region" description="Helical" evidence="7">
    <location>
        <begin position="78"/>
        <end position="101"/>
    </location>
</feature>